<dbReference type="AlphaFoldDB" id="A0A6C0DSC8"/>
<reference evidence="1" key="1">
    <citation type="journal article" date="2020" name="Nature">
        <title>Giant virus diversity and host interactions through global metagenomics.</title>
        <authorList>
            <person name="Schulz F."/>
            <person name="Roux S."/>
            <person name="Paez-Espino D."/>
            <person name="Jungbluth S."/>
            <person name="Walsh D.A."/>
            <person name="Denef V.J."/>
            <person name="McMahon K.D."/>
            <person name="Konstantinidis K.T."/>
            <person name="Eloe-Fadrosh E.A."/>
            <person name="Kyrpides N.C."/>
            <person name="Woyke T."/>
        </authorList>
    </citation>
    <scope>NUCLEOTIDE SEQUENCE</scope>
    <source>
        <strain evidence="1">GVMAG-M-3300023174-57</strain>
    </source>
</reference>
<protein>
    <submittedName>
        <fullName evidence="1">Uncharacterized protein</fullName>
    </submittedName>
</protein>
<accession>A0A6C0DSC8</accession>
<dbReference type="EMBL" id="MN739664">
    <property type="protein sequence ID" value="QHT19260.1"/>
    <property type="molecule type" value="Genomic_DNA"/>
</dbReference>
<evidence type="ECO:0000313" key="1">
    <source>
        <dbReference type="EMBL" id="QHT19260.1"/>
    </source>
</evidence>
<proteinExistence type="predicted"/>
<name>A0A6C0DSC8_9ZZZZ</name>
<organism evidence="1">
    <name type="scientific">viral metagenome</name>
    <dbReference type="NCBI Taxonomy" id="1070528"/>
    <lineage>
        <taxon>unclassified sequences</taxon>
        <taxon>metagenomes</taxon>
        <taxon>organismal metagenomes</taxon>
    </lineage>
</organism>
<sequence length="292" mass="34267">MLVSMYVYFEPKNGFNDILYNVLRTLKYCSKKKRILLVNGRKTLYGINFSQYFAIPEYARSMIIDTEEIKKICSKQHYTVYPNNLKGELINMLNALYDESPLLNPTREKNDRAIYAYKNTVLSLPVEKRPEHILIHSRAGGGGGYALLNKIQFHKGVLDIFRDRYKRLDKPYLAIHIRNTDYKCDYEQYFFTNEILIRSFKQIYVATDDVNAIEFYRRRGLNLTNFTTFPKETAYISLHSTNIDGHTKFIDMLCDMFIMGLAEKLLSNSKGGFIELARSVHQNKPIWMKRLL</sequence>
<dbReference type="Gene3D" id="3.40.50.11350">
    <property type="match status" value="1"/>
</dbReference>